<reference evidence="2 3" key="1">
    <citation type="submission" date="2019-03" db="EMBL/GenBank/DDBJ databases">
        <title>Genomic Encyclopedia of Type Strains, Phase IV (KMG-IV): sequencing the most valuable type-strain genomes for metagenomic binning, comparative biology and taxonomic classification.</title>
        <authorList>
            <person name="Goeker M."/>
        </authorList>
    </citation>
    <scope>NUCLEOTIDE SEQUENCE [LARGE SCALE GENOMIC DNA]</scope>
    <source>
        <strain evidence="2 3">DSM 26377</strain>
    </source>
</reference>
<gene>
    <name evidence="2" type="ORF">DFR24_4266</name>
</gene>
<sequence>MGTRREFLTQALWTSGAAMSFSPTAFALFGSSSGELIDPVQAACKRLAAAGWRDLLLTVTGGAFDLGSTDLAAELGKRLNVNREVVGFADFAAAGERGVEPGQPARSLLYHAFASPDVVHESLTEYPTLAEIDALENYVYGARPPALADLQKAAGDNPLGVVMMALQYRPARDTVDQRHADLVFSRTGISRMGTVEPIYNARARNFEATVPGKPFEFPAIPQRFAPFLAVRVPGSDPRLALLDRQKGDEDHAFWLPVQKLFTGSQCLAGEKLKVELGCAFRNEKLRKFHRFLQLNGYPTEWAGDDLDQYPFVMKDADIAAFSKTGAFGPGVVEPRAAPFVNRAKYKGEWLGFQVPREWVATNGVVYFSSGQILGGEADTEEDFKHGEYLYFEGAGADYDRNAPEYVSLRHRLREDGTLEDLNANPEMGRMIREGGYKAQHFIDFAGDGWVEARVTGLPAEMPRMAAYAPISPPDFFPLVSQHDLMKWWTTEVPAAIRDGLWAIPPYALSARRMAANIELPIGFSIYDVGASAVVAQAQAGKGPLPKREVSRISRYSGLPDHSPGLFDPGWDASQGLFYNNPEEGLQAFLQNHGLGTPFVEDVKLCAALGSYWPAIAPDSTRSFSPLKNPTGYVYPWPTIVPLTDAETGIEPVGERFLPWDGVRGPQLVMVDGKRAVEYADIDRVDYAAMPNTMTIAQIAQVDLAETKARVMAMASVYWALGIRDADFRKRWPKSKARAITEITRAKAGWAVSSFRSVNEDEIELLEAQKTLGVKLSANGPRYRFHIYRPGVQTPHPEDMRKVRVSIKEEAVAFVDGRQVLIRRGRQAWKRDVSMPRS</sequence>
<evidence type="ECO:0000313" key="3">
    <source>
        <dbReference type="Proteomes" id="UP000295341"/>
    </source>
</evidence>
<evidence type="ECO:0000256" key="1">
    <source>
        <dbReference type="SAM" id="SignalP"/>
    </source>
</evidence>
<dbReference type="Proteomes" id="UP000295341">
    <property type="component" value="Unassembled WGS sequence"/>
</dbReference>
<organism evidence="2 3">
    <name type="scientific">Panacagrimonas perspica</name>
    <dbReference type="NCBI Taxonomy" id="381431"/>
    <lineage>
        <taxon>Bacteria</taxon>
        <taxon>Pseudomonadati</taxon>
        <taxon>Pseudomonadota</taxon>
        <taxon>Gammaproteobacteria</taxon>
        <taxon>Nevskiales</taxon>
        <taxon>Nevskiaceae</taxon>
        <taxon>Panacagrimonas</taxon>
    </lineage>
</organism>
<feature type="signal peptide" evidence="1">
    <location>
        <begin position="1"/>
        <end position="27"/>
    </location>
</feature>
<dbReference type="RefSeq" id="WP_162851357.1">
    <property type="nucleotide sequence ID" value="NZ_MWIN01000013.1"/>
</dbReference>
<accession>A0A4R7NYK9</accession>
<feature type="chain" id="PRO_5020293589" evidence="1">
    <location>
        <begin position="28"/>
        <end position="837"/>
    </location>
</feature>
<proteinExistence type="predicted"/>
<dbReference type="InterPro" id="IPR006311">
    <property type="entry name" value="TAT_signal"/>
</dbReference>
<keyword evidence="1" id="KW-0732">Signal</keyword>
<dbReference type="AlphaFoldDB" id="A0A4R7NYK9"/>
<keyword evidence="3" id="KW-1185">Reference proteome</keyword>
<protein>
    <submittedName>
        <fullName evidence="2">Uncharacterized protein</fullName>
    </submittedName>
</protein>
<dbReference type="EMBL" id="SOBT01000011">
    <property type="protein sequence ID" value="TDU25821.1"/>
    <property type="molecule type" value="Genomic_DNA"/>
</dbReference>
<comment type="caution">
    <text evidence="2">The sequence shown here is derived from an EMBL/GenBank/DDBJ whole genome shotgun (WGS) entry which is preliminary data.</text>
</comment>
<name>A0A4R7NYK9_9GAMM</name>
<dbReference type="PROSITE" id="PS51318">
    <property type="entry name" value="TAT"/>
    <property type="match status" value="1"/>
</dbReference>
<evidence type="ECO:0000313" key="2">
    <source>
        <dbReference type="EMBL" id="TDU25821.1"/>
    </source>
</evidence>